<organism evidence="6">
    <name type="scientific">hydrothermal vent metagenome</name>
    <dbReference type="NCBI Taxonomy" id="652676"/>
    <lineage>
        <taxon>unclassified sequences</taxon>
        <taxon>metagenomes</taxon>
        <taxon>ecological metagenomes</taxon>
    </lineage>
</organism>
<dbReference type="PANTHER" id="PTHR43335">
    <property type="entry name" value="ABC TRANSPORTER, ATP-BINDING PROTEIN"/>
    <property type="match status" value="1"/>
</dbReference>
<protein>
    <submittedName>
        <fullName evidence="6">Gliding motility-associated ABC transporter ATP-binding protein GldA</fullName>
    </submittedName>
</protein>
<evidence type="ECO:0000313" key="6">
    <source>
        <dbReference type="EMBL" id="VAX20342.1"/>
    </source>
</evidence>
<keyword evidence="4 6" id="KW-0067">ATP-binding</keyword>
<gene>
    <name evidence="6" type="ORF">MNBD_NITROSPINAE02-975</name>
</gene>
<dbReference type="AlphaFoldDB" id="A0A3B1BX17"/>
<comment type="similarity">
    <text evidence="1">Belongs to the ABC transporter superfamily.</text>
</comment>
<evidence type="ECO:0000259" key="5">
    <source>
        <dbReference type="PROSITE" id="PS50893"/>
    </source>
</evidence>
<proteinExistence type="inferred from homology"/>
<dbReference type="CDD" id="cd03230">
    <property type="entry name" value="ABC_DR_subfamily_A"/>
    <property type="match status" value="1"/>
</dbReference>
<dbReference type="Pfam" id="PF00005">
    <property type="entry name" value="ABC_tran"/>
    <property type="match status" value="1"/>
</dbReference>
<dbReference type="EMBL" id="UOGE01000054">
    <property type="protein sequence ID" value="VAX20342.1"/>
    <property type="molecule type" value="Genomic_DNA"/>
</dbReference>
<accession>A0A3B1BX17</accession>
<dbReference type="GO" id="GO:0016887">
    <property type="term" value="F:ATP hydrolysis activity"/>
    <property type="evidence" value="ECO:0007669"/>
    <property type="project" value="InterPro"/>
</dbReference>
<dbReference type="InterPro" id="IPR003439">
    <property type="entry name" value="ABC_transporter-like_ATP-bd"/>
</dbReference>
<evidence type="ECO:0000256" key="4">
    <source>
        <dbReference type="ARBA" id="ARBA00022840"/>
    </source>
</evidence>
<dbReference type="SUPFAM" id="SSF52540">
    <property type="entry name" value="P-loop containing nucleoside triphosphate hydrolases"/>
    <property type="match status" value="1"/>
</dbReference>
<dbReference type="Gene3D" id="3.40.50.300">
    <property type="entry name" value="P-loop containing nucleotide triphosphate hydrolases"/>
    <property type="match status" value="1"/>
</dbReference>
<reference evidence="6" key="1">
    <citation type="submission" date="2018-06" db="EMBL/GenBank/DDBJ databases">
        <authorList>
            <person name="Zhirakovskaya E."/>
        </authorList>
    </citation>
    <scope>NUCLEOTIDE SEQUENCE</scope>
</reference>
<dbReference type="PANTHER" id="PTHR43335:SF4">
    <property type="entry name" value="ABC TRANSPORTER, ATP-BINDING PROTEIN"/>
    <property type="match status" value="1"/>
</dbReference>
<sequence length="321" mass="35328">MIEVENLTKRYGGFTAVDDISFKIEKGEICGFLGPNGAGKTSTMRIITGFMPPTLGKAKVAGFQVTDSPYEVKKRVGYLPESTPLYTDMRVAEYLNFVAKIKGLRGQSKIKAVAQVMEDTALTDRQRSLIGSLSKGYRQRVGLSQALLNDPEVLVLDEPSIGLDPMQITEIRGLIKNLSGMRTVILSTHILPEAQMICSRVIIINKGKILAADTPENLSRRLERGGRITARIEAPEGEALAAIKNIPGVQDVAVAHDEGDLAGAPKYYIDPAVGENPRKKLLKLLVEKDWDLTELTETSFTLEEIYLKVVAEDVQKREESQ</sequence>
<dbReference type="InterPro" id="IPR027417">
    <property type="entry name" value="P-loop_NTPase"/>
</dbReference>
<evidence type="ECO:0000256" key="2">
    <source>
        <dbReference type="ARBA" id="ARBA00022448"/>
    </source>
</evidence>
<keyword evidence="3" id="KW-0547">Nucleotide-binding</keyword>
<dbReference type="SMART" id="SM00382">
    <property type="entry name" value="AAA"/>
    <property type="match status" value="1"/>
</dbReference>
<keyword evidence="2" id="KW-0813">Transport</keyword>
<evidence type="ECO:0000256" key="3">
    <source>
        <dbReference type="ARBA" id="ARBA00022741"/>
    </source>
</evidence>
<dbReference type="InterPro" id="IPR003593">
    <property type="entry name" value="AAA+_ATPase"/>
</dbReference>
<dbReference type="PROSITE" id="PS50893">
    <property type="entry name" value="ABC_TRANSPORTER_2"/>
    <property type="match status" value="1"/>
</dbReference>
<dbReference type="GO" id="GO:0005524">
    <property type="term" value="F:ATP binding"/>
    <property type="evidence" value="ECO:0007669"/>
    <property type="project" value="UniProtKB-KW"/>
</dbReference>
<evidence type="ECO:0000256" key="1">
    <source>
        <dbReference type="ARBA" id="ARBA00005417"/>
    </source>
</evidence>
<feature type="domain" description="ABC transporter" evidence="5">
    <location>
        <begin position="2"/>
        <end position="231"/>
    </location>
</feature>
<name>A0A3B1BX17_9ZZZZ</name>